<evidence type="ECO:0000256" key="1">
    <source>
        <dbReference type="SAM" id="MobiDB-lite"/>
    </source>
</evidence>
<evidence type="ECO:0000256" key="2">
    <source>
        <dbReference type="SAM" id="Phobius"/>
    </source>
</evidence>
<keyword evidence="2" id="KW-1133">Transmembrane helix</keyword>
<feature type="transmembrane region" description="Helical" evidence="2">
    <location>
        <begin position="34"/>
        <end position="55"/>
    </location>
</feature>
<feature type="region of interest" description="Disordered" evidence="1">
    <location>
        <begin position="95"/>
        <end position="121"/>
    </location>
</feature>
<evidence type="ECO:0000313" key="4">
    <source>
        <dbReference type="Proteomes" id="UP001162907"/>
    </source>
</evidence>
<accession>A0ABY3PZJ2</accession>
<sequence>MEFLRFLAFVATWGFMWRWVVKNRGSWNLFYGNLVGAAGGFIVGVVVLSITLSLLPSADKPRKQIEETAAQAVAPAVAKPETLKPPVIVQKPAPAPDKLPTFTAGQPQNEPSPPESALLPNYRNRVTESISEKTQQDKYDEAFALIRAQVGNDPGADQSPIASVMCIPFVRQAMRFPASAFLVENAPESAQRFKDQIYTISNTITARNMLGDDISYRFDCSLQRIAGTDAGFAAWKLLDLKLQKSGS</sequence>
<organism evidence="3 4">
    <name type="scientific">Pseudomonas fitomaticsae</name>
    <dbReference type="NCBI Taxonomy" id="2837969"/>
    <lineage>
        <taxon>Bacteria</taxon>
        <taxon>Pseudomonadati</taxon>
        <taxon>Pseudomonadota</taxon>
        <taxon>Gammaproteobacteria</taxon>
        <taxon>Pseudomonadales</taxon>
        <taxon>Pseudomonadaceae</taxon>
        <taxon>Pseudomonas</taxon>
    </lineage>
</organism>
<gene>
    <name evidence="3" type="ORF">KJY40_24820</name>
</gene>
<evidence type="ECO:0008006" key="5">
    <source>
        <dbReference type="Google" id="ProtNLM"/>
    </source>
</evidence>
<name>A0ABY3PZJ2_9PSED</name>
<dbReference type="EMBL" id="CP075567">
    <property type="protein sequence ID" value="UFP99220.1"/>
    <property type="molecule type" value="Genomic_DNA"/>
</dbReference>
<keyword evidence="2" id="KW-0472">Membrane</keyword>
<dbReference type="Proteomes" id="UP001162907">
    <property type="component" value="Chromosome"/>
</dbReference>
<keyword evidence="4" id="KW-1185">Reference proteome</keyword>
<protein>
    <recommendedName>
        <fullName evidence="5">Tim44-like domain-containing protein</fullName>
    </recommendedName>
</protein>
<keyword evidence="2" id="KW-0812">Transmembrane</keyword>
<proteinExistence type="predicted"/>
<reference evidence="3 4" key="1">
    <citation type="journal article" date="2022" name="Int. J. Syst. Evol. Microbiol.">
        <title>Pseudomonas fitomaticsae sp. nov., isolated at Marimurtra Botanical Garden in Blanes, Catalonia, Spain.</title>
        <authorList>
            <person name="Atanasov K.E."/>
            <person name="Galbis D.M."/>
            <person name="Cornado D."/>
            <person name="Serpico A."/>
            <person name="Sanchez G."/>
            <person name="Bosch M."/>
            <person name="Ferrer A."/>
            <person name="Altabella T."/>
        </authorList>
    </citation>
    <scope>NUCLEOTIDE SEQUENCE [LARGE SCALE GENOMIC DNA]</scope>
    <source>
        <strain evidence="3 4">FIT81</strain>
    </source>
</reference>
<evidence type="ECO:0000313" key="3">
    <source>
        <dbReference type="EMBL" id="UFP99220.1"/>
    </source>
</evidence>